<dbReference type="Proteomes" id="UP000735302">
    <property type="component" value="Unassembled WGS sequence"/>
</dbReference>
<organism evidence="2 3">
    <name type="scientific">Plakobranchus ocellatus</name>
    <dbReference type="NCBI Taxonomy" id="259542"/>
    <lineage>
        <taxon>Eukaryota</taxon>
        <taxon>Metazoa</taxon>
        <taxon>Spiralia</taxon>
        <taxon>Lophotrochozoa</taxon>
        <taxon>Mollusca</taxon>
        <taxon>Gastropoda</taxon>
        <taxon>Heterobranchia</taxon>
        <taxon>Euthyneura</taxon>
        <taxon>Panpulmonata</taxon>
        <taxon>Sacoglossa</taxon>
        <taxon>Placobranchoidea</taxon>
        <taxon>Plakobranchidae</taxon>
        <taxon>Plakobranchus</taxon>
    </lineage>
</organism>
<dbReference type="Pfam" id="PF04736">
    <property type="entry name" value="Eclosion"/>
    <property type="match status" value="1"/>
</dbReference>
<evidence type="ECO:0000313" key="3">
    <source>
        <dbReference type="Proteomes" id="UP000735302"/>
    </source>
</evidence>
<comment type="caution">
    <text evidence="2">The sequence shown here is derived from an EMBL/GenBank/DDBJ whole genome shotgun (WGS) entry which is preliminary data.</text>
</comment>
<protein>
    <submittedName>
        <fullName evidence="2">Uncharacterized protein</fullName>
    </submittedName>
</protein>
<dbReference type="EMBL" id="BLXT01006926">
    <property type="protein sequence ID" value="GFO34716.1"/>
    <property type="molecule type" value="Genomic_DNA"/>
</dbReference>
<feature type="signal peptide" evidence="1">
    <location>
        <begin position="1"/>
        <end position="25"/>
    </location>
</feature>
<evidence type="ECO:0000256" key="1">
    <source>
        <dbReference type="SAM" id="SignalP"/>
    </source>
</evidence>
<evidence type="ECO:0000313" key="2">
    <source>
        <dbReference type="EMBL" id="GFO34716.1"/>
    </source>
</evidence>
<gene>
    <name evidence="2" type="ORF">PoB_006122100</name>
</gene>
<keyword evidence="1" id="KW-0732">Signal</keyword>
<dbReference type="InterPro" id="IPR006825">
    <property type="entry name" value="Eclosion"/>
</dbReference>
<dbReference type="AlphaFoldDB" id="A0AAV4CS78"/>
<sequence length="124" mass="13903">MQSRMILPLVVCALLSTITVPSCNGEDLDLYKVCLMECYRCVKTYGKEVYNGKVCALNCLKTKGQSIDSKCYPPTKRGDFKAVLTMECRNLCQRKCAPDFHHDSMDAHACMFTCIISQETIVAC</sequence>
<accession>A0AAV4CS78</accession>
<feature type="chain" id="PRO_5043371601" evidence="1">
    <location>
        <begin position="26"/>
        <end position="124"/>
    </location>
</feature>
<keyword evidence="3" id="KW-1185">Reference proteome</keyword>
<proteinExistence type="predicted"/>
<dbReference type="GO" id="GO:0007218">
    <property type="term" value="P:neuropeptide signaling pathway"/>
    <property type="evidence" value="ECO:0007669"/>
    <property type="project" value="InterPro"/>
</dbReference>
<reference evidence="2 3" key="1">
    <citation type="journal article" date="2021" name="Elife">
        <title>Chloroplast acquisition without the gene transfer in kleptoplastic sea slugs, Plakobranchus ocellatus.</title>
        <authorList>
            <person name="Maeda T."/>
            <person name="Takahashi S."/>
            <person name="Yoshida T."/>
            <person name="Shimamura S."/>
            <person name="Takaki Y."/>
            <person name="Nagai Y."/>
            <person name="Toyoda A."/>
            <person name="Suzuki Y."/>
            <person name="Arimoto A."/>
            <person name="Ishii H."/>
            <person name="Satoh N."/>
            <person name="Nishiyama T."/>
            <person name="Hasebe M."/>
            <person name="Maruyama T."/>
            <person name="Minagawa J."/>
            <person name="Obokata J."/>
            <person name="Shigenobu S."/>
        </authorList>
    </citation>
    <scope>NUCLEOTIDE SEQUENCE [LARGE SCALE GENOMIC DNA]</scope>
</reference>
<dbReference type="GO" id="GO:0008255">
    <property type="term" value="F:ecdysis-triggering hormone activity"/>
    <property type="evidence" value="ECO:0007669"/>
    <property type="project" value="InterPro"/>
</dbReference>
<name>A0AAV4CS78_9GAST</name>